<dbReference type="PRINTS" id="PR00368">
    <property type="entry name" value="FADPNR"/>
</dbReference>
<gene>
    <name evidence="1" type="ORF">MSP7336_01663</name>
</gene>
<keyword evidence="1" id="KW-0560">Oxidoreductase</keyword>
<dbReference type="Pfam" id="PF13738">
    <property type="entry name" value="Pyr_redox_3"/>
    <property type="match status" value="1"/>
</dbReference>
<dbReference type="PANTHER" id="PTHR42877">
    <property type="entry name" value="L-ORNITHINE N(5)-MONOOXYGENASE-RELATED"/>
    <property type="match status" value="1"/>
</dbReference>
<dbReference type="EMBL" id="UEGW01000001">
    <property type="protein sequence ID" value="SRX93426.1"/>
    <property type="molecule type" value="Genomic_DNA"/>
</dbReference>
<dbReference type="Proteomes" id="UP000252015">
    <property type="component" value="Unassembled WGS sequence"/>
</dbReference>
<reference evidence="1 2" key="1">
    <citation type="submission" date="2018-05" db="EMBL/GenBank/DDBJ databases">
        <authorList>
            <consortium name="IHU Genomes"/>
        </authorList>
    </citation>
    <scope>NUCLEOTIDE SEQUENCE [LARGE SCALE GENOMIC DNA]</scope>
    <source>
        <strain evidence="1 2">P7336</strain>
    </source>
</reference>
<protein>
    <submittedName>
        <fullName evidence="1">Monooxygenase [Rhodococcus jostii RHA1]</fullName>
    </submittedName>
</protein>
<sequence>MEHGDHGEPPSVDTAIAMPTESTAAELRANLEQADPGVLVAVLAQLSGDPAVADKFGPAISHVPDPPERAGVTDPQTAAAIVGALVDILTGASGRDGTVAADDPALFARIAPLGLGVAVDEREVPMLLEQGGFHKPRPVLPRTVAIPATVKIAIVGGGMAGIAAAIMAADAGVDYEIYERNPEVGGTWLTTTYPGIGVDTPSTYYSFSRELNPDWSSYYPMGWEYQSYLQAVADKYKIRDHTRFNTEVEALWWDDEHQFWQIHAHSADGTRTVSNATVVITAAGFLNRPRYPDLEGRETFAGTSIHSARWDPDLDLTGKRVAVIGAGCTAVQIVDAVVDDVKHLTVFQRQPHWVAPRRRPSDDVPDYHRWLARRVPYYANWIRLKSYWSTADNNYPVIQVDPDWADSHLSISPANDVLLKYCLDYIDRTFGAGSALAQKVTPDFAPYGKRIIRDPGGYYAALTRPHVDVEASEPVRVTPNGIVTEDGREVDLDVIVYATGYYLDFLSTIDIRGRDGRTLKAEWAGTPRSYRGGTVPGFPNLFMTSHPNGSPGHGGGHNFGVEVAVHYIRECLQLMALRGARSMEPTREAYDDYVARLDNLMEHLVWRHTPTAHTYYRVASGRVVVASPLRMIDWWEEHRAPIEEHFELR</sequence>
<dbReference type="STRING" id="29313.BHQ16_04750"/>
<evidence type="ECO:0000313" key="2">
    <source>
        <dbReference type="Proteomes" id="UP000252015"/>
    </source>
</evidence>
<dbReference type="GO" id="GO:0004497">
    <property type="term" value="F:monooxygenase activity"/>
    <property type="evidence" value="ECO:0007669"/>
    <property type="project" value="UniProtKB-KW"/>
</dbReference>
<dbReference type="PRINTS" id="PR00411">
    <property type="entry name" value="PNDRDTASEI"/>
</dbReference>
<dbReference type="AlphaFoldDB" id="A0A375YX49"/>
<dbReference type="SUPFAM" id="SSF51905">
    <property type="entry name" value="FAD/NAD(P)-binding domain"/>
    <property type="match status" value="1"/>
</dbReference>
<organism evidence="1 2">
    <name type="scientific">Mycobacterium shimoidei</name>
    <dbReference type="NCBI Taxonomy" id="29313"/>
    <lineage>
        <taxon>Bacteria</taxon>
        <taxon>Bacillati</taxon>
        <taxon>Actinomycetota</taxon>
        <taxon>Actinomycetes</taxon>
        <taxon>Mycobacteriales</taxon>
        <taxon>Mycobacteriaceae</taxon>
        <taxon>Mycobacterium</taxon>
    </lineage>
</organism>
<accession>A0A375YX49</accession>
<name>A0A375YX49_MYCSH</name>
<evidence type="ECO:0000313" key="1">
    <source>
        <dbReference type="EMBL" id="SRX93426.1"/>
    </source>
</evidence>
<keyword evidence="1" id="KW-0503">Monooxygenase</keyword>
<dbReference type="InterPro" id="IPR051209">
    <property type="entry name" value="FAD-bind_Monooxygenase_sf"/>
</dbReference>
<proteinExistence type="predicted"/>
<dbReference type="PANTHER" id="PTHR42877:SF4">
    <property type="entry name" value="FAD_NAD(P)-BINDING DOMAIN-CONTAINING PROTEIN-RELATED"/>
    <property type="match status" value="1"/>
</dbReference>
<dbReference type="InterPro" id="IPR036188">
    <property type="entry name" value="FAD/NAD-bd_sf"/>
</dbReference>
<keyword evidence="2" id="KW-1185">Reference proteome</keyword>
<dbReference type="Gene3D" id="3.50.50.60">
    <property type="entry name" value="FAD/NAD(P)-binding domain"/>
    <property type="match status" value="2"/>
</dbReference>